<keyword evidence="3" id="KW-1185">Reference proteome</keyword>
<evidence type="ECO:0000256" key="1">
    <source>
        <dbReference type="SAM" id="MobiDB-lite"/>
    </source>
</evidence>
<gene>
    <name evidence="2" type="ORF">EST38_g10713</name>
</gene>
<accession>A0A4Q2D8A4</accession>
<dbReference type="Proteomes" id="UP000290288">
    <property type="component" value="Unassembled WGS sequence"/>
</dbReference>
<dbReference type="OrthoDB" id="3222453at2759"/>
<reference evidence="2 3" key="1">
    <citation type="submission" date="2019-01" db="EMBL/GenBank/DDBJ databases">
        <title>Draft genome sequence of Psathyrella aberdarensis IHI B618.</title>
        <authorList>
            <person name="Buettner E."/>
            <person name="Kellner H."/>
        </authorList>
    </citation>
    <scope>NUCLEOTIDE SEQUENCE [LARGE SCALE GENOMIC DNA]</scope>
    <source>
        <strain evidence="2 3">IHI B618</strain>
    </source>
</reference>
<dbReference type="AlphaFoldDB" id="A0A4Q2D8A4"/>
<feature type="region of interest" description="Disordered" evidence="1">
    <location>
        <begin position="180"/>
        <end position="236"/>
    </location>
</feature>
<evidence type="ECO:0000313" key="3">
    <source>
        <dbReference type="Proteomes" id="UP000290288"/>
    </source>
</evidence>
<organism evidence="2 3">
    <name type="scientific">Candolleomyces aberdarensis</name>
    <dbReference type="NCBI Taxonomy" id="2316362"/>
    <lineage>
        <taxon>Eukaryota</taxon>
        <taxon>Fungi</taxon>
        <taxon>Dikarya</taxon>
        <taxon>Basidiomycota</taxon>
        <taxon>Agaricomycotina</taxon>
        <taxon>Agaricomycetes</taxon>
        <taxon>Agaricomycetidae</taxon>
        <taxon>Agaricales</taxon>
        <taxon>Agaricineae</taxon>
        <taxon>Psathyrellaceae</taxon>
        <taxon>Candolleomyces</taxon>
    </lineage>
</organism>
<protein>
    <submittedName>
        <fullName evidence="2">Uncharacterized protein</fullName>
    </submittedName>
</protein>
<feature type="compositionally biased region" description="Low complexity" evidence="1">
    <location>
        <begin position="202"/>
        <end position="235"/>
    </location>
</feature>
<sequence>MEGMFKVVFWDDVDPERIVQSDVAHFEFQCNAEDGAVLACTTSADLEELNNTVALKRFLVQHAGVIYRKGSNVMPLGEDESLYVVTGCIKSDGWGIAAYQDAMAGDILKLSKRFAKDNSNNKSKIYDWVDRGTAEARLWPNTVKEAGLHNGKTHSLFLRGFKLAFSPAFRARVNYVEHPHADTGSSANGGKEAGGPADDGSSHTTSSGEPSGSPSSNSKSSANLPSASDKSSSFSDVQVDPFPDKFDTLNARKLHPCDMITDLLLAMTGADCALSHDDDWRCSTEAQPWNDTSCFADIASKTVSVVKGVADFDVFAERQD</sequence>
<proteinExistence type="predicted"/>
<dbReference type="EMBL" id="SDEE01000593">
    <property type="protein sequence ID" value="RXW15142.1"/>
    <property type="molecule type" value="Genomic_DNA"/>
</dbReference>
<comment type="caution">
    <text evidence="2">The sequence shown here is derived from an EMBL/GenBank/DDBJ whole genome shotgun (WGS) entry which is preliminary data.</text>
</comment>
<evidence type="ECO:0000313" key="2">
    <source>
        <dbReference type="EMBL" id="RXW15142.1"/>
    </source>
</evidence>
<name>A0A4Q2D8A4_9AGAR</name>